<dbReference type="AlphaFoldDB" id="A0A6A5F3M2"/>
<name>A0A6A5F3M2_PERFL</name>
<dbReference type="EMBL" id="VHII01000007">
    <property type="protein sequence ID" value="KAF1387860.1"/>
    <property type="molecule type" value="Genomic_DNA"/>
</dbReference>
<gene>
    <name evidence="2" type="ORF">PFLUV_G00084300</name>
</gene>
<evidence type="ECO:0000256" key="1">
    <source>
        <dbReference type="SAM" id="MobiDB-lite"/>
    </source>
</evidence>
<protein>
    <submittedName>
        <fullName evidence="2">Uncharacterized protein</fullName>
    </submittedName>
</protein>
<accession>A0A6A5F3M2</accession>
<sequence length="168" mass="18247">MLVSSAEEQIASWPGGEVTAAWLSLLCAVQDKEEAFGFSCGELPLPSAARCRGRVASKPENPKRKADLEQLQHQAPGEERAAQRRDSGRGVLGNTSPTHICTQTHIHREAGIILGHALQAVAVERLIPADIVEEVDRSEMIPHEVYGAHFVSWSDTIFSGVRPGAVYQ</sequence>
<feature type="compositionally biased region" description="Basic and acidic residues" evidence="1">
    <location>
        <begin position="60"/>
        <end position="88"/>
    </location>
</feature>
<feature type="region of interest" description="Disordered" evidence="1">
    <location>
        <begin position="54"/>
        <end position="98"/>
    </location>
</feature>
<organism evidence="2 3">
    <name type="scientific">Perca fluviatilis</name>
    <name type="common">European perch</name>
    <dbReference type="NCBI Taxonomy" id="8168"/>
    <lineage>
        <taxon>Eukaryota</taxon>
        <taxon>Metazoa</taxon>
        <taxon>Chordata</taxon>
        <taxon>Craniata</taxon>
        <taxon>Vertebrata</taxon>
        <taxon>Euteleostomi</taxon>
        <taxon>Actinopterygii</taxon>
        <taxon>Neopterygii</taxon>
        <taxon>Teleostei</taxon>
        <taxon>Neoteleostei</taxon>
        <taxon>Acanthomorphata</taxon>
        <taxon>Eupercaria</taxon>
        <taxon>Perciformes</taxon>
        <taxon>Percoidei</taxon>
        <taxon>Percidae</taxon>
        <taxon>Percinae</taxon>
        <taxon>Perca</taxon>
    </lineage>
</organism>
<evidence type="ECO:0000313" key="2">
    <source>
        <dbReference type="EMBL" id="KAF1387860.1"/>
    </source>
</evidence>
<keyword evidence="3" id="KW-1185">Reference proteome</keyword>
<reference evidence="2 3" key="1">
    <citation type="submission" date="2019-06" db="EMBL/GenBank/DDBJ databases">
        <title>A chromosome-scale genome assembly of the European perch, Perca fluviatilis.</title>
        <authorList>
            <person name="Roques C."/>
            <person name="Zahm M."/>
            <person name="Cabau C."/>
            <person name="Klopp C."/>
            <person name="Bouchez O."/>
            <person name="Donnadieu C."/>
            <person name="Kuhl H."/>
            <person name="Gislard M."/>
            <person name="Guendouz S."/>
            <person name="Journot L."/>
            <person name="Haffray P."/>
            <person name="Bestin A."/>
            <person name="Morvezen R."/>
            <person name="Feron R."/>
            <person name="Wen M."/>
            <person name="Jouanno E."/>
            <person name="Herpin A."/>
            <person name="Schartl M."/>
            <person name="Postlethwait J."/>
            <person name="Schaerlinger B."/>
            <person name="Chardard D."/>
            <person name="Lecocq T."/>
            <person name="Poncet C."/>
            <person name="Jaffrelo L."/>
            <person name="Lampietro C."/>
            <person name="Guiguen Y."/>
        </authorList>
    </citation>
    <scope>NUCLEOTIDE SEQUENCE [LARGE SCALE GENOMIC DNA]</scope>
    <source>
        <tissue evidence="2">Blood</tissue>
    </source>
</reference>
<evidence type="ECO:0000313" key="3">
    <source>
        <dbReference type="Proteomes" id="UP000465112"/>
    </source>
</evidence>
<dbReference type="Proteomes" id="UP000465112">
    <property type="component" value="Chromosome 7"/>
</dbReference>
<comment type="caution">
    <text evidence="2">The sequence shown here is derived from an EMBL/GenBank/DDBJ whole genome shotgun (WGS) entry which is preliminary data.</text>
</comment>
<proteinExistence type="predicted"/>